<evidence type="ECO:0000256" key="4">
    <source>
        <dbReference type="ARBA" id="ARBA00008233"/>
    </source>
</evidence>
<dbReference type="Pfam" id="PF16026">
    <property type="entry name" value="MIEAP"/>
    <property type="match status" value="1"/>
</dbReference>
<keyword evidence="15" id="KW-1185">Reference proteome</keyword>
<dbReference type="GO" id="GO:0035694">
    <property type="term" value="P:mitochondrial protein catabolic process"/>
    <property type="evidence" value="ECO:0007669"/>
    <property type="project" value="InterPro"/>
</dbReference>
<protein>
    <recommendedName>
        <fullName evidence="5">Mitochondria-eating protein</fullName>
    </recommendedName>
    <alternativeName>
        <fullName evidence="12">Spermatogenesis-associated protein 18</fullName>
    </alternativeName>
</protein>
<dbReference type="GO" id="GO:0005759">
    <property type="term" value="C:mitochondrial matrix"/>
    <property type="evidence" value="ECO:0007669"/>
    <property type="project" value="UniProtKB-SubCell"/>
</dbReference>
<proteinExistence type="inferred from homology"/>
<dbReference type="EMBL" id="UXUI01007148">
    <property type="protein sequence ID" value="VDD85759.1"/>
    <property type="molecule type" value="Genomic_DNA"/>
</dbReference>
<evidence type="ECO:0000313" key="14">
    <source>
        <dbReference type="EMBL" id="VDD85759.1"/>
    </source>
</evidence>
<feature type="domain" description="Mitochondria-eating protein C-terminal" evidence="13">
    <location>
        <begin position="492"/>
        <end position="687"/>
    </location>
</feature>
<accession>A0A0N4UUV7</accession>
<reference evidence="14 15" key="2">
    <citation type="submission" date="2018-10" db="EMBL/GenBank/DDBJ databases">
        <authorList>
            <consortium name="Pathogen Informatics"/>
        </authorList>
    </citation>
    <scope>NUCLEOTIDE SEQUENCE [LARGE SCALE GENOMIC DNA]</scope>
</reference>
<dbReference type="AlphaFoldDB" id="A0A0N4UUV7"/>
<dbReference type="InterPro" id="IPR031981">
    <property type="entry name" value="MIEAP_C"/>
</dbReference>
<evidence type="ECO:0000256" key="5">
    <source>
        <dbReference type="ARBA" id="ARBA00019863"/>
    </source>
</evidence>
<keyword evidence="11" id="KW-0472">Membrane</keyword>
<comment type="similarity">
    <text evidence="4">Belongs to the MIEAP family.</text>
</comment>
<dbReference type="OrthoDB" id="6047381at2759"/>
<keyword evidence="10" id="KW-0496">Mitochondrion</keyword>
<evidence type="ECO:0000256" key="11">
    <source>
        <dbReference type="ARBA" id="ARBA00023136"/>
    </source>
</evidence>
<dbReference type="PANTHER" id="PTHR21771">
    <property type="entry name" value="MITOCHONDRIA-EATING PROTEIN-RELATED"/>
    <property type="match status" value="1"/>
</dbReference>
<dbReference type="PANTHER" id="PTHR21771:SF1">
    <property type="entry name" value="MITOCHONDRIA-EATING PROTEIN"/>
    <property type="match status" value="1"/>
</dbReference>
<name>A0A0N4UUV7_ENTVE</name>
<evidence type="ECO:0000313" key="16">
    <source>
        <dbReference type="WBParaSite" id="EVEC_0000119401-mRNA-1"/>
    </source>
</evidence>
<evidence type="ECO:0000256" key="12">
    <source>
        <dbReference type="ARBA" id="ARBA00032687"/>
    </source>
</evidence>
<reference evidence="16" key="1">
    <citation type="submission" date="2017-02" db="UniProtKB">
        <authorList>
            <consortium name="WormBaseParasite"/>
        </authorList>
    </citation>
    <scope>IDENTIFICATION</scope>
</reference>
<dbReference type="InterPro" id="IPR026169">
    <property type="entry name" value="MIEAP"/>
</dbReference>
<evidence type="ECO:0000256" key="7">
    <source>
        <dbReference type="ARBA" id="ARBA00022787"/>
    </source>
</evidence>
<organism evidence="16">
    <name type="scientific">Enterobius vermicularis</name>
    <name type="common">Human pinworm</name>
    <dbReference type="NCBI Taxonomy" id="51028"/>
    <lineage>
        <taxon>Eukaryota</taxon>
        <taxon>Metazoa</taxon>
        <taxon>Ecdysozoa</taxon>
        <taxon>Nematoda</taxon>
        <taxon>Chromadorea</taxon>
        <taxon>Rhabditida</taxon>
        <taxon>Spirurina</taxon>
        <taxon>Oxyuridomorpha</taxon>
        <taxon>Oxyuroidea</taxon>
        <taxon>Oxyuridae</taxon>
        <taxon>Enterobius</taxon>
    </lineage>
</organism>
<evidence type="ECO:0000256" key="10">
    <source>
        <dbReference type="ARBA" id="ARBA00023128"/>
    </source>
</evidence>
<keyword evidence="9" id="KW-0446">Lipid-binding</keyword>
<keyword evidence="7" id="KW-1000">Mitochondrion outer membrane</keyword>
<keyword evidence="6" id="KW-0963">Cytoplasm</keyword>
<evidence type="ECO:0000256" key="3">
    <source>
        <dbReference type="ARBA" id="ARBA00004496"/>
    </source>
</evidence>
<dbReference type="GO" id="GO:0005741">
    <property type="term" value="C:mitochondrial outer membrane"/>
    <property type="evidence" value="ECO:0007669"/>
    <property type="project" value="UniProtKB-SubCell"/>
</dbReference>
<evidence type="ECO:0000259" key="13">
    <source>
        <dbReference type="Pfam" id="PF16026"/>
    </source>
</evidence>
<gene>
    <name evidence="14" type="ORF">EVEC_LOCUS902</name>
</gene>
<dbReference type="GO" id="GO:0035695">
    <property type="term" value="P:mitophagy by internal vacuole formation"/>
    <property type="evidence" value="ECO:0007669"/>
    <property type="project" value="TreeGrafter"/>
</dbReference>
<evidence type="ECO:0000256" key="8">
    <source>
        <dbReference type="ARBA" id="ARBA00023054"/>
    </source>
</evidence>
<sequence>MYTDSEDEFLDEDCANQLLKQVQCLKITDVGTFLSVVPPISQLIKSIPFSLPILDAIYTRIAQLQSREGKCFPSDALLCADLFRQLLWWTALNDIAQNSNVPASLSSSSSSSSRRAANFSDDTYQLNYGVKIDEFHGKKVKTIHLKLCCQCSDELKEEEKNEDELRSSQNYGIHIRTLLSIIERECSEVIGRAHKERAFLASCLDSLGCHGLVNCSTGLIRLFDAIRLEANNHQEKIRGISNRLKEMHRTNGIPSCASHQRQMNLHLSEIFERLKRNEYMENVLNGLLSNRHLSSLLRIVRKRIQSDKMLISVFNFLNKTAPADFVFDDVDPIIAKIVIAFKNAYDKLLHMISTESDSGYGNESEGGCCSSCSRSTSKDGLPVFSHLRRFRTTDDFYHSFFDRQFNKSSKINRRIAKSLSRLNISEYAVPNGSNCEKPENNFEIKDEEIAGSKSDSENEQFWLLKQRFISDPSCLETDEYCRYSTEEEIADTAERYSSLFLNGRKEVMMALSCLPEFGSSEELQLKTIFTVIILTYRSVYGSVARRRSKVYEVLDDEIPTNNGNMHLDLALYRHMYWKAKNECGMANAKEVTSQIWSTLYDFPSLKTCTRFNRFILECVSVVWDLVTGIDGKLPRMTIDYEGETFDPNKHQRFPDSSTTSTVIQQFLWPALINTTDNQYLCKAYVVT</sequence>
<evidence type="ECO:0000256" key="6">
    <source>
        <dbReference type="ARBA" id="ARBA00022490"/>
    </source>
</evidence>
<dbReference type="GO" id="GO:0008289">
    <property type="term" value="F:lipid binding"/>
    <property type="evidence" value="ECO:0007669"/>
    <property type="project" value="UniProtKB-KW"/>
</dbReference>
<evidence type="ECO:0000256" key="9">
    <source>
        <dbReference type="ARBA" id="ARBA00023121"/>
    </source>
</evidence>
<evidence type="ECO:0000313" key="15">
    <source>
        <dbReference type="Proteomes" id="UP000274131"/>
    </source>
</evidence>
<comment type="subcellular location">
    <subcellularLocation>
        <location evidence="3">Cytoplasm</location>
    </subcellularLocation>
    <subcellularLocation>
        <location evidence="2">Mitochondrion matrix</location>
    </subcellularLocation>
    <subcellularLocation>
        <location evidence="1">Mitochondrion outer membrane</location>
    </subcellularLocation>
</comment>
<dbReference type="WBParaSite" id="EVEC_0000119401-mRNA-1">
    <property type="protein sequence ID" value="EVEC_0000119401-mRNA-1"/>
    <property type="gene ID" value="EVEC_0000119401"/>
</dbReference>
<evidence type="ECO:0000256" key="2">
    <source>
        <dbReference type="ARBA" id="ARBA00004305"/>
    </source>
</evidence>
<dbReference type="Proteomes" id="UP000274131">
    <property type="component" value="Unassembled WGS sequence"/>
</dbReference>
<keyword evidence="8" id="KW-0175">Coiled coil</keyword>
<evidence type="ECO:0000256" key="1">
    <source>
        <dbReference type="ARBA" id="ARBA00004294"/>
    </source>
</evidence>